<keyword evidence="5 6" id="KW-0472">Membrane</keyword>
<feature type="transmembrane region" description="Helical" evidence="6">
    <location>
        <begin position="54"/>
        <end position="75"/>
    </location>
</feature>
<dbReference type="PANTHER" id="PTHR30485">
    <property type="entry name" value="NI/FE-HYDROGENASE 1 B-TYPE CYTOCHROME SUBUNIT"/>
    <property type="match status" value="1"/>
</dbReference>
<proteinExistence type="predicted"/>
<dbReference type="Pfam" id="PF01292">
    <property type="entry name" value="Ni_hydr_CYTB"/>
    <property type="match status" value="1"/>
</dbReference>
<name>A0ABX5NR08_9HYPH</name>
<dbReference type="InterPro" id="IPR011577">
    <property type="entry name" value="Cyt_b561_bac/Ni-Hgenase"/>
</dbReference>
<gene>
    <name evidence="8" type="ORF">DMY87_13365</name>
</gene>
<evidence type="ECO:0000256" key="1">
    <source>
        <dbReference type="ARBA" id="ARBA00004651"/>
    </source>
</evidence>
<keyword evidence="9" id="KW-1185">Reference proteome</keyword>
<dbReference type="InterPro" id="IPR016174">
    <property type="entry name" value="Di-haem_cyt_TM"/>
</dbReference>
<evidence type="ECO:0000259" key="7">
    <source>
        <dbReference type="Pfam" id="PF01292"/>
    </source>
</evidence>
<accession>A0ABX5NR08</accession>
<dbReference type="SUPFAM" id="SSF81342">
    <property type="entry name" value="Transmembrane di-heme cytochromes"/>
    <property type="match status" value="1"/>
</dbReference>
<protein>
    <submittedName>
        <fullName evidence="8">Cytochrome B</fullName>
    </submittedName>
</protein>
<keyword evidence="4 6" id="KW-1133">Transmembrane helix</keyword>
<keyword evidence="3 6" id="KW-0812">Transmembrane</keyword>
<evidence type="ECO:0000256" key="2">
    <source>
        <dbReference type="ARBA" id="ARBA00022475"/>
    </source>
</evidence>
<evidence type="ECO:0000256" key="5">
    <source>
        <dbReference type="ARBA" id="ARBA00023136"/>
    </source>
</evidence>
<evidence type="ECO:0000256" key="3">
    <source>
        <dbReference type="ARBA" id="ARBA00022692"/>
    </source>
</evidence>
<dbReference type="InterPro" id="IPR051542">
    <property type="entry name" value="Hydrogenase_cytochrome"/>
</dbReference>
<feature type="transmembrane region" description="Helical" evidence="6">
    <location>
        <begin position="29"/>
        <end position="47"/>
    </location>
</feature>
<evidence type="ECO:0000256" key="6">
    <source>
        <dbReference type="SAM" id="Phobius"/>
    </source>
</evidence>
<evidence type="ECO:0000313" key="9">
    <source>
        <dbReference type="Proteomes" id="UP000247536"/>
    </source>
</evidence>
<reference evidence="8 9" key="1">
    <citation type="submission" date="2018-06" db="EMBL/GenBank/DDBJ databases">
        <title>Rhizobium wuzhouense sp. nov., isolated from roots of Oryza officinalis.</title>
        <authorList>
            <person name="Yuan T."/>
        </authorList>
    </citation>
    <scope>NUCLEOTIDE SEQUENCE [LARGE SCALE GENOMIC DNA]</scope>
    <source>
        <strain evidence="8 9">W44</strain>
    </source>
</reference>
<sequence>MANAEHSVPGNLQSGRRARPALVAVWDPFVRLFHWALVGFFAFSFLTGDEWKDAHIISGYVIGALITFRVLWGLIGTEHARFSSFVYSPLTVLRFLADTAAMRAKRYIGHNPAGGAMVIALLVMIAGIVTTGYMMTTDAYWGIEWVEDTHKVLVYATLGLIGMHIAGVVLASLEHKENLVRAMITGKKRAE</sequence>
<feature type="transmembrane region" description="Helical" evidence="6">
    <location>
        <begin position="153"/>
        <end position="173"/>
    </location>
</feature>
<keyword evidence="2" id="KW-1003">Cell membrane</keyword>
<dbReference type="Gene3D" id="1.20.950.20">
    <property type="entry name" value="Transmembrane di-heme cytochromes, Chain C"/>
    <property type="match status" value="1"/>
</dbReference>
<dbReference type="PANTHER" id="PTHR30485:SF2">
    <property type="entry name" value="BLL0597 PROTEIN"/>
    <property type="match status" value="1"/>
</dbReference>
<dbReference type="RefSeq" id="WP_110791976.1">
    <property type="nucleotide sequence ID" value="NZ_QJRY01000004.1"/>
</dbReference>
<feature type="domain" description="Cytochrome b561 bacterial/Ni-hydrogenase" evidence="7">
    <location>
        <begin position="25"/>
        <end position="186"/>
    </location>
</feature>
<organism evidence="8 9">
    <name type="scientific">Rhizobium wuzhouense</name>
    <dbReference type="NCBI Taxonomy" id="1986026"/>
    <lineage>
        <taxon>Bacteria</taxon>
        <taxon>Pseudomonadati</taxon>
        <taxon>Pseudomonadota</taxon>
        <taxon>Alphaproteobacteria</taxon>
        <taxon>Hyphomicrobiales</taxon>
        <taxon>Rhizobiaceae</taxon>
        <taxon>Rhizobium/Agrobacterium group</taxon>
        <taxon>Rhizobium</taxon>
    </lineage>
</organism>
<evidence type="ECO:0000256" key="4">
    <source>
        <dbReference type="ARBA" id="ARBA00022989"/>
    </source>
</evidence>
<comment type="caution">
    <text evidence="8">The sequence shown here is derived from an EMBL/GenBank/DDBJ whole genome shotgun (WGS) entry which is preliminary data.</text>
</comment>
<comment type="subcellular location">
    <subcellularLocation>
        <location evidence="1">Cell membrane</location>
        <topology evidence="1">Multi-pass membrane protein</topology>
    </subcellularLocation>
</comment>
<feature type="transmembrane region" description="Helical" evidence="6">
    <location>
        <begin position="113"/>
        <end position="133"/>
    </location>
</feature>
<dbReference type="EMBL" id="QJRY01000004">
    <property type="protein sequence ID" value="PYB73285.1"/>
    <property type="molecule type" value="Genomic_DNA"/>
</dbReference>
<evidence type="ECO:0000313" key="8">
    <source>
        <dbReference type="EMBL" id="PYB73285.1"/>
    </source>
</evidence>
<dbReference type="Proteomes" id="UP000247536">
    <property type="component" value="Unassembled WGS sequence"/>
</dbReference>